<dbReference type="InterPro" id="IPR001289">
    <property type="entry name" value="NFYA"/>
</dbReference>
<protein>
    <recommendedName>
        <fullName evidence="8">Nuclear transcription factor Y subunit</fullName>
    </recommendedName>
</protein>
<dbReference type="OrthoDB" id="1097733at2759"/>
<dbReference type="SMART" id="SM00521">
    <property type="entry name" value="CBF"/>
    <property type="match status" value="1"/>
</dbReference>
<evidence type="ECO:0000256" key="3">
    <source>
        <dbReference type="ARBA" id="ARBA00023125"/>
    </source>
</evidence>
<evidence type="ECO:0000256" key="1">
    <source>
        <dbReference type="ARBA" id="ARBA00004123"/>
    </source>
</evidence>
<organism evidence="10 11">
    <name type="scientific">Apostasia shenzhenica</name>
    <dbReference type="NCBI Taxonomy" id="1088818"/>
    <lineage>
        <taxon>Eukaryota</taxon>
        <taxon>Viridiplantae</taxon>
        <taxon>Streptophyta</taxon>
        <taxon>Embryophyta</taxon>
        <taxon>Tracheophyta</taxon>
        <taxon>Spermatophyta</taxon>
        <taxon>Magnoliopsida</taxon>
        <taxon>Liliopsida</taxon>
        <taxon>Asparagales</taxon>
        <taxon>Orchidaceae</taxon>
        <taxon>Apostasioideae</taxon>
        <taxon>Apostasia</taxon>
    </lineage>
</organism>
<dbReference type="PROSITE" id="PS00686">
    <property type="entry name" value="NFYA_HAP2_1"/>
    <property type="match status" value="1"/>
</dbReference>
<evidence type="ECO:0000313" key="10">
    <source>
        <dbReference type="EMBL" id="PKA52379.1"/>
    </source>
</evidence>
<dbReference type="Gene3D" id="6.10.250.2430">
    <property type="match status" value="1"/>
</dbReference>
<dbReference type="Proteomes" id="UP000236161">
    <property type="component" value="Unassembled WGS sequence"/>
</dbReference>
<keyword evidence="3 8" id="KW-0238">DNA-binding</keyword>
<evidence type="ECO:0000256" key="5">
    <source>
        <dbReference type="ARBA" id="ARBA00023163"/>
    </source>
</evidence>
<evidence type="ECO:0000256" key="8">
    <source>
        <dbReference type="RuleBase" id="RU367155"/>
    </source>
</evidence>
<keyword evidence="2 8" id="KW-0805">Transcription regulation</keyword>
<comment type="function">
    <text evidence="8">Component of the sequence-specific heterotrimeric transcription factor (NF-Y) which specifically recognizes a 5'-CCAAT-3' box motif found in the promoters of its target genes.</text>
</comment>
<dbReference type="EMBL" id="KZ452008">
    <property type="protein sequence ID" value="PKA52379.1"/>
    <property type="molecule type" value="Genomic_DNA"/>
</dbReference>
<evidence type="ECO:0000256" key="6">
    <source>
        <dbReference type="ARBA" id="ARBA00023242"/>
    </source>
</evidence>
<dbReference type="GO" id="GO:0003700">
    <property type="term" value="F:DNA-binding transcription factor activity"/>
    <property type="evidence" value="ECO:0007669"/>
    <property type="project" value="UniProtKB-UniRule"/>
</dbReference>
<keyword evidence="11" id="KW-1185">Reference proteome</keyword>
<comment type="subcellular location">
    <subcellularLocation>
        <location evidence="1 8">Nucleus</location>
    </subcellularLocation>
</comment>
<keyword evidence="6 8" id="KW-0539">Nucleus</keyword>
<evidence type="ECO:0000256" key="7">
    <source>
        <dbReference type="ARBA" id="ARBA00025911"/>
    </source>
</evidence>
<keyword evidence="4" id="KW-0010">Activator</keyword>
<evidence type="ECO:0000256" key="9">
    <source>
        <dbReference type="SAM" id="MobiDB-lite"/>
    </source>
</evidence>
<dbReference type="GO" id="GO:0016602">
    <property type="term" value="C:CCAAT-binding factor complex"/>
    <property type="evidence" value="ECO:0007669"/>
    <property type="project" value="InterPro"/>
</dbReference>
<reference evidence="10 11" key="1">
    <citation type="journal article" date="2017" name="Nature">
        <title>The Apostasia genome and the evolution of orchids.</title>
        <authorList>
            <person name="Zhang G.Q."/>
            <person name="Liu K.W."/>
            <person name="Li Z."/>
            <person name="Lohaus R."/>
            <person name="Hsiao Y.Y."/>
            <person name="Niu S.C."/>
            <person name="Wang J.Y."/>
            <person name="Lin Y.C."/>
            <person name="Xu Q."/>
            <person name="Chen L.J."/>
            <person name="Yoshida K."/>
            <person name="Fujiwara S."/>
            <person name="Wang Z.W."/>
            <person name="Zhang Y.Q."/>
            <person name="Mitsuda N."/>
            <person name="Wang M."/>
            <person name="Liu G.H."/>
            <person name="Pecoraro L."/>
            <person name="Huang H.X."/>
            <person name="Xiao X.J."/>
            <person name="Lin M."/>
            <person name="Wu X.Y."/>
            <person name="Wu W.L."/>
            <person name="Chen Y.Y."/>
            <person name="Chang S.B."/>
            <person name="Sakamoto S."/>
            <person name="Ohme-Takagi M."/>
            <person name="Yagi M."/>
            <person name="Zeng S.J."/>
            <person name="Shen C.Y."/>
            <person name="Yeh C.M."/>
            <person name="Luo Y.B."/>
            <person name="Tsai W.C."/>
            <person name="Van de Peer Y."/>
            <person name="Liu Z.J."/>
        </authorList>
    </citation>
    <scope>NUCLEOTIDE SEQUENCE [LARGE SCALE GENOMIC DNA]</scope>
    <source>
        <strain evidence="11">cv. Shenzhen</strain>
        <tissue evidence="10">Stem</tissue>
    </source>
</reference>
<dbReference type="Pfam" id="PF02045">
    <property type="entry name" value="CBFB_NFYA"/>
    <property type="match status" value="1"/>
</dbReference>
<evidence type="ECO:0000256" key="2">
    <source>
        <dbReference type="ARBA" id="ARBA00023015"/>
    </source>
</evidence>
<evidence type="ECO:0000313" key="11">
    <source>
        <dbReference type="Proteomes" id="UP000236161"/>
    </source>
</evidence>
<feature type="region of interest" description="Disordered" evidence="9">
    <location>
        <begin position="59"/>
        <end position="99"/>
    </location>
</feature>
<dbReference type="AlphaFoldDB" id="A0A2I0AA09"/>
<sequence length="330" mass="36276">MSDKDSHQGLSQSTCNYASNCLPWWNPGGPHIVLYPCTNILYANPNLKGSNAIKQVGQQMIEHESSSSQSTEHSREVSAKNEDDINENSISARAGLARDGVNKKGDEHLHEKLAEGQTKPVLSTGNFGVIFAPPKFACSQSLNYIPYAYSDSQYAGVMAAYASHPAIHPQMVCMPPGSRVALPPDPAGEEPVYVNAKQYHAILRRRQHRAKLESQNKISKSRKPYLHESRHLHAMKRVRGTGGRFLNTKNLQEDETHLSTIATHRHVSLMGSFDENTLHTGNCGTANSSVTPACSEITSVSISDHLGFISSELQSHLFNNGNQLRVPVTR</sequence>
<dbReference type="PANTHER" id="PTHR12632">
    <property type="entry name" value="TRANSCRIPTION FACTOR NF-Y ALPHA-RELATED"/>
    <property type="match status" value="1"/>
</dbReference>
<dbReference type="STRING" id="1088818.A0A2I0AA09"/>
<dbReference type="InterPro" id="IPR018362">
    <property type="entry name" value="CCAAT-binding_factor_CS"/>
</dbReference>
<comment type="subunit">
    <text evidence="7">Heterotrimeric transcription factor composed of three components, NF-YA, NF-YB and NF-YC. NF-YB and NF-YC must interact and dimerize for NF-YA association and DNA binding.</text>
</comment>
<dbReference type="PROSITE" id="PS51152">
    <property type="entry name" value="NFYA_HAP2_2"/>
    <property type="match status" value="1"/>
</dbReference>
<feature type="compositionally biased region" description="Basic and acidic residues" evidence="9">
    <location>
        <begin position="72"/>
        <end position="83"/>
    </location>
</feature>
<name>A0A2I0AA09_9ASPA</name>
<accession>A0A2I0AA09</accession>
<keyword evidence="5 8" id="KW-0804">Transcription</keyword>
<comment type="similarity">
    <text evidence="8">Belongs to the NFYA/HAP2 subunit family.</text>
</comment>
<dbReference type="GO" id="GO:0003677">
    <property type="term" value="F:DNA binding"/>
    <property type="evidence" value="ECO:0007669"/>
    <property type="project" value="UniProtKB-KW"/>
</dbReference>
<gene>
    <name evidence="10" type="primary">NFYA3</name>
    <name evidence="10" type="ORF">AXF42_Ash010276</name>
</gene>
<evidence type="ECO:0000256" key="4">
    <source>
        <dbReference type="ARBA" id="ARBA00023159"/>
    </source>
</evidence>
<dbReference type="PRINTS" id="PR00616">
    <property type="entry name" value="CCAATSUBUNTB"/>
</dbReference>
<proteinExistence type="inferred from homology"/>